<organism evidence="2 3">
    <name type="scientific">Marinomonas primoryensis</name>
    <dbReference type="NCBI Taxonomy" id="178399"/>
    <lineage>
        <taxon>Bacteria</taxon>
        <taxon>Pseudomonadati</taxon>
        <taxon>Pseudomonadota</taxon>
        <taxon>Gammaproteobacteria</taxon>
        <taxon>Oceanospirillales</taxon>
        <taxon>Oceanospirillaceae</taxon>
        <taxon>Marinomonas</taxon>
    </lineage>
</organism>
<accession>A0A2Z4PTW5</accession>
<feature type="transmembrane region" description="Helical" evidence="1">
    <location>
        <begin position="273"/>
        <end position="291"/>
    </location>
</feature>
<reference evidence="2 3" key="1">
    <citation type="submission" date="2016-06" db="EMBL/GenBank/DDBJ databases">
        <title>The sequenced genome of the ice-adhering bacterium Marinomonas primoryensis, from Antarctica.</title>
        <authorList>
            <person name="Graham L."/>
            <person name="Vance T.D.R."/>
            <person name="Davies P.L."/>
        </authorList>
    </citation>
    <scope>NUCLEOTIDE SEQUENCE [LARGE SCALE GENOMIC DNA]</scope>
    <source>
        <strain evidence="2 3">AceL</strain>
    </source>
</reference>
<sequence length="460" mass="51333">MGEGEAVPFWSSESNFTKFEDIQLGLVLLPAALCTNKQILSESFATSKLRSDFKGMVETAVDTKANNEIRMINDYLYPKIDKLKFKLKSIRDGHIKVVNQSSDYRFQKALKRYNHALRSGGVNRSASNELVRLANDVYNKKKKTPSASYFYDKIIRAELTDKQNELIKGLISPNRNLLKEFKKLIEEEKPRTVATLVSGWSKGKAVDGTHATIAMKHSFKAVISPLILISFSGLSILLALASLCSLLIPEPKQSFASAGSEISSNALYKAGKLLLSPLLIIPAIVLFIPVTQTQEFMLKDLDEGNKKVLINSLLKTQFFVYPKLMGAFQVLNVRPSLDMTPAVLKEEKQLTDHFSKTIDQSFIEKKYTTPSLQSVVFSSIAMDSYDKLEERHIEHLNAITSFYSAGCKNNNFDADSLSCSKMNYMKALALTNEGNAFNKAWVTILSKVKSLVTMLTSSTS</sequence>
<protein>
    <submittedName>
        <fullName evidence="2">Uncharacterized protein</fullName>
    </submittedName>
</protein>
<evidence type="ECO:0000313" key="3">
    <source>
        <dbReference type="Proteomes" id="UP000249898"/>
    </source>
</evidence>
<feature type="transmembrane region" description="Helical" evidence="1">
    <location>
        <begin position="226"/>
        <end position="248"/>
    </location>
</feature>
<evidence type="ECO:0000256" key="1">
    <source>
        <dbReference type="SAM" id="Phobius"/>
    </source>
</evidence>
<dbReference type="Proteomes" id="UP000249898">
    <property type="component" value="Chromosome"/>
</dbReference>
<evidence type="ECO:0000313" key="2">
    <source>
        <dbReference type="EMBL" id="AWY00494.1"/>
    </source>
</evidence>
<keyword evidence="1" id="KW-1133">Transmembrane helix</keyword>
<dbReference type="EMBL" id="CP016181">
    <property type="protein sequence ID" value="AWY00494.1"/>
    <property type="molecule type" value="Genomic_DNA"/>
</dbReference>
<dbReference type="AlphaFoldDB" id="A0A2Z4PTW5"/>
<keyword evidence="1" id="KW-0812">Transmembrane</keyword>
<keyword evidence="1" id="KW-0472">Membrane</keyword>
<proteinExistence type="predicted"/>
<name>A0A2Z4PTW5_9GAMM</name>
<gene>
    <name evidence="2" type="ORF">A8139_11200</name>
</gene>